<sequence length="216" mass="24070">MSIAIEELKPRLKTAIELAIKSKKPWRYKQSVELILTFKGIDVKKQQEFRFRDNVLLPHGLGKEPKICVVVDDGMAQTISGLVHMVITKSDIQNMDKKTAKKIAQQCDFVLVRAPLMGLVGRSLGPALGPRGKAPIAMPVNVDIVSFIEQHRKITTLRSKDQPWVGCSIGLESMSIDQLVDNAIAVLKYVEDKIKRPLIQTARIYVKTTSSPAIEV</sequence>
<dbReference type="PANTHER" id="PTHR36427">
    <property type="entry name" value="54S RIBOSOMAL PROTEIN L1, MITOCHONDRIAL"/>
    <property type="match status" value="1"/>
</dbReference>
<keyword evidence="6" id="KW-0694">RNA-binding</keyword>
<keyword evidence="8" id="KW-0687">Ribonucleoprotein</keyword>
<comment type="function">
    <text evidence="10">Probably involved in E site tRNA release. Binds directly to 23S rRNA.</text>
</comment>
<comment type="caution">
    <text evidence="11">The sequence shown here is derived from an EMBL/GenBank/DDBJ whole genome shotgun (WGS) entry which is preliminary data.</text>
</comment>
<evidence type="ECO:0000256" key="1">
    <source>
        <dbReference type="ARBA" id="ARBA00010531"/>
    </source>
</evidence>
<dbReference type="Pfam" id="PF00687">
    <property type="entry name" value="Ribosomal_L1"/>
    <property type="match status" value="1"/>
</dbReference>
<dbReference type="EMBL" id="DTCA01000112">
    <property type="protein sequence ID" value="HGM07489.1"/>
    <property type="molecule type" value="Genomic_DNA"/>
</dbReference>
<evidence type="ECO:0000256" key="7">
    <source>
        <dbReference type="ARBA" id="ARBA00022980"/>
    </source>
</evidence>
<dbReference type="CDD" id="cd00403">
    <property type="entry name" value="Ribosomal_L1"/>
    <property type="match status" value="1"/>
</dbReference>
<dbReference type="InterPro" id="IPR023674">
    <property type="entry name" value="Ribosomal_uL1-like"/>
</dbReference>
<dbReference type="GO" id="GO:0015934">
    <property type="term" value="C:large ribosomal subunit"/>
    <property type="evidence" value="ECO:0007669"/>
    <property type="project" value="InterPro"/>
</dbReference>
<evidence type="ECO:0000313" key="11">
    <source>
        <dbReference type="EMBL" id="HGM07489.1"/>
    </source>
</evidence>
<keyword evidence="5" id="KW-0810">Translation regulation</keyword>
<keyword evidence="3" id="KW-0820">tRNA-binding</keyword>
<accession>A0A7C4H2H8</accession>
<evidence type="ECO:0000256" key="2">
    <source>
        <dbReference type="ARBA" id="ARBA00022491"/>
    </source>
</evidence>
<evidence type="ECO:0000256" key="10">
    <source>
        <dbReference type="ARBA" id="ARBA00045545"/>
    </source>
</evidence>
<evidence type="ECO:0000256" key="4">
    <source>
        <dbReference type="ARBA" id="ARBA00022730"/>
    </source>
</evidence>
<keyword evidence="2" id="KW-0678">Repressor</keyword>
<dbReference type="PIRSF" id="PIRSF002155">
    <property type="entry name" value="Ribosomal_L1"/>
    <property type="match status" value="1"/>
</dbReference>
<evidence type="ECO:0000256" key="5">
    <source>
        <dbReference type="ARBA" id="ARBA00022845"/>
    </source>
</evidence>
<dbReference type="InterPro" id="IPR028364">
    <property type="entry name" value="Ribosomal_uL1/biogenesis"/>
</dbReference>
<dbReference type="Gene3D" id="3.30.190.20">
    <property type="match status" value="1"/>
</dbReference>
<dbReference type="GO" id="GO:0006417">
    <property type="term" value="P:regulation of translation"/>
    <property type="evidence" value="ECO:0007669"/>
    <property type="project" value="UniProtKB-KW"/>
</dbReference>
<dbReference type="SUPFAM" id="SSF56808">
    <property type="entry name" value="Ribosomal protein L1"/>
    <property type="match status" value="1"/>
</dbReference>
<dbReference type="Gene3D" id="3.40.50.790">
    <property type="match status" value="1"/>
</dbReference>
<dbReference type="GO" id="GO:0000049">
    <property type="term" value="F:tRNA binding"/>
    <property type="evidence" value="ECO:0007669"/>
    <property type="project" value="UniProtKB-KW"/>
</dbReference>
<dbReference type="GO" id="GO:0003735">
    <property type="term" value="F:structural constituent of ribosome"/>
    <property type="evidence" value="ECO:0007669"/>
    <property type="project" value="InterPro"/>
</dbReference>
<name>A0A7C4H2H8_9CREN</name>
<dbReference type="InterPro" id="IPR002143">
    <property type="entry name" value="Ribosomal_uL1"/>
</dbReference>
<dbReference type="GO" id="GO:0019843">
    <property type="term" value="F:rRNA binding"/>
    <property type="evidence" value="ECO:0007669"/>
    <property type="project" value="UniProtKB-KW"/>
</dbReference>
<dbReference type="GO" id="GO:0006412">
    <property type="term" value="P:translation"/>
    <property type="evidence" value="ECO:0007669"/>
    <property type="project" value="InterPro"/>
</dbReference>
<dbReference type="InterPro" id="IPR016095">
    <property type="entry name" value="Ribosomal_uL1_3-a/b-sand"/>
</dbReference>
<evidence type="ECO:0000256" key="6">
    <source>
        <dbReference type="ARBA" id="ARBA00022884"/>
    </source>
</evidence>
<comment type="similarity">
    <text evidence="1">Belongs to the universal ribosomal protein uL1 family.</text>
</comment>
<dbReference type="InterPro" id="IPR023669">
    <property type="entry name" value="Ribosomal_uL1_arc"/>
</dbReference>
<keyword evidence="7 11" id="KW-0689">Ribosomal protein</keyword>
<organism evidence="11">
    <name type="scientific">Ignisphaera aggregans</name>
    <dbReference type="NCBI Taxonomy" id="334771"/>
    <lineage>
        <taxon>Archaea</taxon>
        <taxon>Thermoproteota</taxon>
        <taxon>Thermoprotei</taxon>
        <taxon>Desulfurococcales</taxon>
        <taxon>Desulfurococcaceae</taxon>
        <taxon>Ignisphaera</taxon>
    </lineage>
</organism>
<dbReference type="NCBIfam" id="NF003244">
    <property type="entry name" value="PRK04203.1"/>
    <property type="match status" value="1"/>
</dbReference>
<dbReference type="AlphaFoldDB" id="A0A7C4H2H8"/>
<dbReference type="PANTHER" id="PTHR36427:SF3">
    <property type="entry name" value="LARGE RIBOSOMAL SUBUNIT PROTEIN UL1M"/>
    <property type="match status" value="1"/>
</dbReference>
<evidence type="ECO:0000256" key="9">
    <source>
        <dbReference type="ARBA" id="ARBA00035452"/>
    </source>
</evidence>
<proteinExistence type="inferred from homology"/>
<reference evidence="11" key="1">
    <citation type="journal article" date="2020" name="mSystems">
        <title>Genome- and Community-Level Interaction Insights into Carbon Utilization and Element Cycling Functions of Hydrothermarchaeota in Hydrothermal Sediment.</title>
        <authorList>
            <person name="Zhou Z."/>
            <person name="Liu Y."/>
            <person name="Xu W."/>
            <person name="Pan J."/>
            <person name="Luo Z.H."/>
            <person name="Li M."/>
        </authorList>
    </citation>
    <scope>NUCLEOTIDE SEQUENCE [LARGE SCALE GENOMIC DNA]</scope>
    <source>
        <strain evidence="11">SpSt-658</strain>
    </source>
</reference>
<gene>
    <name evidence="11" type="ORF">ENU31_03665</name>
</gene>
<keyword evidence="4" id="KW-0699">rRNA-binding</keyword>
<evidence type="ECO:0000256" key="8">
    <source>
        <dbReference type="ARBA" id="ARBA00023274"/>
    </source>
</evidence>
<evidence type="ECO:0000256" key="3">
    <source>
        <dbReference type="ARBA" id="ARBA00022555"/>
    </source>
</evidence>
<protein>
    <recommendedName>
        <fullName evidence="9">50S ribosomal protein L1</fullName>
    </recommendedName>
</protein>